<feature type="domain" description="N-acetyltransferase" evidence="1">
    <location>
        <begin position="16"/>
        <end position="174"/>
    </location>
</feature>
<organism evidence="2 3">
    <name type="scientific">Planktotalea frisia</name>
    <dbReference type="NCBI Taxonomy" id="696762"/>
    <lineage>
        <taxon>Bacteria</taxon>
        <taxon>Pseudomonadati</taxon>
        <taxon>Pseudomonadota</taxon>
        <taxon>Alphaproteobacteria</taxon>
        <taxon>Rhodobacterales</taxon>
        <taxon>Paracoccaceae</taxon>
        <taxon>Planktotalea</taxon>
    </lineage>
</organism>
<sequence length="176" mass="19694">MTSFSFDIPTVETERLMLRAAQESDLDVIADFMQSERSHFVGGPLDRASSWKLISGNFGHWLMRGFGMWYIHHKRDDRMIGACGFIFREGWDEPELGWHVHDGYEGAGYAFEAASAARAYGAKHFGLDGVISYIDPSNMRSAKLATRLGASYERDGGMPGTPMVHVYRHPKSGDAK</sequence>
<comment type="caution">
    <text evidence="2">The sequence shown here is derived from an EMBL/GenBank/DDBJ whole genome shotgun (WGS) entry which is preliminary data.</text>
</comment>
<evidence type="ECO:0000313" key="3">
    <source>
        <dbReference type="Proteomes" id="UP000184514"/>
    </source>
</evidence>
<evidence type="ECO:0000259" key="1">
    <source>
        <dbReference type="PROSITE" id="PS51186"/>
    </source>
</evidence>
<dbReference type="AlphaFoldDB" id="A0A1L9NX91"/>
<proteinExistence type="predicted"/>
<dbReference type="SUPFAM" id="SSF55729">
    <property type="entry name" value="Acyl-CoA N-acyltransferases (Nat)"/>
    <property type="match status" value="1"/>
</dbReference>
<dbReference type="PANTHER" id="PTHR43792">
    <property type="entry name" value="GNAT FAMILY, PUTATIVE (AFU_ORTHOLOGUE AFUA_3G00765)-RELATED-RELATED"/>
    <property type="match status" value="1"/>
</dbReference>
<dbReference type="Pfam" id="PF13302">
    <property type="entry name" value="Acetyltransf_3"/>
    <property type="match status" value="1"/>
</dbReference>
<dbReference type="InterPro" id="IPR000182">
    <property type="entry name" value="GNAT_dom"/>
</dbReference>
<evidence type="ECO:0000313" key="2">
    <source>
        <dbReference type="EMBL" id="OJI93900.1"/>
    </source>
</evidence>
<dbReference type="STRING" id="696762.PFRI_18010"/>
<dbReference type="OrthoDB" id="6293260at2"/>
<dbReference type="RefSeq" id="WP_072630371.1">
    <property type="nucleotide sequence ID" value="NZ_JABBAN010000294.1"/>
</dbReference>
<protein>
    <recommendedName>
        <fullName evidence="1">N-acetyltransferase domain-containing protein</fullName>
    </recommendedName>
</protein>
<dbReference type="PROSITE" id="PS51186">
    <property type="entry name" value="GNAT"/>
    <property type="match status" value="1"/>
</dbReference>
<keyword evidence="3" id="KW-1185">Reference proteome</keyword>
<dbReference type="PANTHER" id="PTHR43792:SF1">
    <property type="entry name" value="N-ACETYLTRANSFERASE DOMAIN-CONTAINING PROTEIN"/>
    <property type="match status" value="1"/>
</dbReference>
<dbReference type="Proteomes" id="UP000184514">
    <property type="component" value="Unassembled WGS sequence"/>
</dbReference>
<name>A0A1L9NX91_9RHOB</name>
<accession>A0A1L9NX91</accession>
<dbReference type="Gene3D" id="3.40.630.30">
    <property type="match status" value="1"/>
</dbReference>
<dbReference type="GO" id="GO:0016747">
    <property type="term" value="F:acyltransferase activity, transferring groups other than amino-acyl groups"/>
    <property type="evidence" value="ECO:0007669"/>
    <property type="project" value="InterPro"/>
</dbReference>
<gene>
    <name evidence="2" type="ORF">PFRI_18010</name>
</gene>
<dbReference type="EMBL" id="MLCB01000126">
    <property type="protein sequence ID" value="OJI93900.1"/>
    <property type="molecule type" value="Genomic_DNA"/>
</dbReference>
<dbReference type="InterPro" id="IPR051531">
    <property type="entry name" value="N-acetyltransferase"/>
</dbReference>
<dbReference type="InterPro" id="IPR016181">
    <property type="entry name" value="Acyl_CoA_acyltransferase"/>
</dbReference>
<reference evidence="2 3" key="1">
    <citation type="submission" date="2016-10" db="EMBL/GenBank/DDBJ databases">
        <title>Genome sequence of Planktotalea frisia SH6-1.</title>
        <authorList>
            <person name="Poehlein A."/>
            <person name="Bakenhus I."/>
            <person name="Voget S."/>
            <person name="Brinkhoff T."/>
            <person name="Simon M."/>
        </authorList>
    </citation>
    <scope>NUCLEOTIDE SEQUENCE [LARGE SCALE GENOMIC DNA]</scope>
    <source>
        <strain evidence="2 3">SH6-1</strain>
    </source>
</reference>